<feature type="region of interest" description="Disordered" evidence="1">
    <location>
        <begin position="102"/>
        <end position="183"/>
    </location>
</feature>
<feature type="compositionally biased region" description="Low complexity" evidence="1">
    <location>
        <begin position="102"/>
        <end position="148"/>
    </location>
</feature>
<evidence type="ECO:0000256" key="1">
    <source>
        <dbReference type="SAM" id="MobiDB-lite"/>
    </source>
</evidence>
<sequence>MNSQSNVPFQGLQALPDGEAELPLVVHLRWEDLAALGREASRLAVRLQRPVSLDEAAGHHLRTRFGVSHAPDKDEHPKTEATRAVTAAVPSSAAPMAIAPGAAQQSGGAHAAPTHAAPAHTPAHTPTHTSTHTTAPTTAPASAHAATPVSGTGLTPGRQAEQPGRVAPLGGRNVVEQPTTAAG</sequence>
<feature type="compositionally biased region" description="Basic and acidic residues" evidence="1">
    <location>
        <begin position="70"/>
        <end position="81"/>
    </location>
</feature>
<protein>
    <submittedName>
        <fullName evidence="2">Uncharacterized protein</fullName>
    </submittedName>
</protein>
<organism evidence="2 3">
    <name type="scientific">Actinacidiphila glaucinigra</name>
    <dbReference type="NCBI Taxonomy" id="235986"/>
    <lineage>
        <taxon>Bacteria</taxon>
        <taxon>Bacillati</taxon>
        <taxon>Actinomycetota</taxon>
        <taxon>Actinomycetes</taxon>
        <taxon>Kitasatosporales</taxon>
        <taxon>Streptomycetaceae</taxon>
        <taxon>Actinacidiphila</taxon>
    </lineage>
</organism>
<evidence type="ECO:0000313" key="3">
    <source>
        <dbReference type="Proteomes" id="UP000198280"/>
    </source>
</evidence>
<gene>
    <name evidence="2" type="ORF">SAMN05216252_11539</name>
</gene>
<proteinExistence type="predicted"/>
<dbReference type="Proteomes" id="UP000198280">
    <property type="component" value="Unassembled WGS sequence"/>
</dbReference>
<feature type="region of interest" description="Disordered" evidence="1">
    <location>
        <begin position="62"/>
        <end position="82"/>
    </location>
</feature>
<name>A0A239K9E7_9ACTN</name>
<accession>A0A239K9E7</accession>
<reference evidence="2 3" key="1">
    <citation type="submission" date="2017-06" db="EMBL/GenBank/DDBJ databases">
        <authorList>
            <person name="Kim H.J."/>
            <person name="Triplett B.A."/>
        </authorList>
    </citation>
    <scope>NUCLEOTIDE SEQUENCE [LARGE SCALE GENOMIC DNA]</scope>
    <source>
        <strain evidence="2 3">CGMCC 4.1858</strain>
    </source>
</reference>
<keyword evidence="3" id="KW-1185">Reference proteome</keyword>
<dbReference type="AlphaFoldDB" id="A0A239K9E7"/>
<dbReference type="EMBL" id="FZOF01000015">
    <property type="protein sequence ID" value="SNT14239.1"/>
    <property type="molecule type" value="Genomic_DNA"/>
</dbReference>
<evidence type="ECO:0000313" key="2">
    <source>
        <dbReference type="EMBL" id="SNT14239.1"/>
    </source>
</evidence>
<dbReference type="RefSeq" id="WP_245939051.1">
    <property type="nucleotide sequence ID" value="NZ_FZOF01000015.1"/>
</dbReference>